<accession>A0A383F038</accession>
<evidence type="ECO:0000256" key="1">
    <source>
        <dbReference type="SAM" id="Phobius"/>
    </source>
</evidence>
<evidence type="ECO:0000313" key="2">
    <source>
        <dbReference type="EMBL" id="SVE62204.1"/>
    </source>
</evidence>
<dbReference type="EMBL" id="UINC01230184">
    <property type="protein sequence ID" value="SVE62204.1"/>
    <property type="molecule type" value="Genomic_DNA"/>
</dbReference>
<feature type="transmembrane region" description="Helical" evidence="1">
    <location>
        <begin position="35"/>
        <end position="56"/>
    </location>
</feature>
<feature type="transmembrane region" description="Helical" evidence="1">
    <location>
        <begin position="7"/>
        <end position="29"/>
    </location>
</feature>
<reference evidence="2" key="1">
    <citation type="submission" date="2018-05" db="EMBL/GenBank/DDBJ databases">
        <authorList>
            <person name="Lanie J.A."/>
            <person name="Ng W.-L."/>
            <person name="Kazmierczak K.M."/>
            <person name="Andrzejewski T.M."/>
            <person name="Davidsen T.M."/>
            <person name="Wayne K.J."/>
            <person name="Tettelin H."/>
            <person name="Glass J.I."/>
            <person name="Rusch D."/>
            <person name="Podicherti R."/>
            <person name="Tsui H.-C.T."/>
            <person name="Winkler M.E."/>
        </authorList>
    </citation>
    <scope>NUCLEOTIDE SEQUENCE</scope>
</reference>
<keyword evidence="1" id="KW-1133">Transmembrane helix</keyword>
<dbReference type="AlphaFoldDB" id="A0A383F038"/>
<proteinExistence type="predicted"/>
<evidence type="ECO:0008006" key="3">
    <source>
        <dbReference type="Google" id="ProtNLM"/>
    </source>
</evidence>
<keyword evidence="1" id="KW-0472">Membrane</keyword>
<organism evidence="2">
    <name type="scientific">marine metagenome</name>
    <dbReference type="NCBI Taxonomy" id="408172"/>
    <lineage>
        <taxon>unclassified sequences</taxon>
        <taxon>metagenomes</taxon>
        <taxon>ecological metagenomes</taxon>
    </lineage>
</organism>
<protein>
    <recommendedName>
        <fullName evidence="3">Acyl-phosphate glycerol 3-phosphate acyltransferase</fullName>
    </recommendedName>
</protein>
<gene>
    <name evidence="2" type="ORF">METZ01_LOCUS515058</name>
</gene>
<keyword evidence="1" id="KW-0812">Transmembrane</keyword>
<feature type="non-terminal residue" evidence="2">
    <location>
        <position position="1"/>
    </location>
</feature>
<sequence>GLSAIIFLILLTIITDYISIGSILLYLIVPTLAFYSANYSNIVIGCTLILLIVGMIKHWINIQRIINGTEKGLRSVLRKDKNI</sequence>
<name>A0A383F038_9ZZZZ</name>